<keyword evidence="2" id="KW-1185">Reference proteome</keyword>
<dbReference type="Proteomes" id="UP001519460">
    <property type="component" value="Unassembled WGS sequence"/>
</dbReference>
<gene>
    <name evidence="1" type="ORF">BaRGS_00016906</name>
</gene>
<evidence type="ECO:0000313" key="1">
    <source>
        <dbReference type="EMBL" id="KAK7491887.1"/>
    </source>
</evidence>
<dbReference type="AlphaFoldDB" id="A0ABD0KXP3"/>
<accession>A0ABD0KXP3</accession>
<organism evidence="1 2">
    <name type="scientific">Batillaria attramentaria</name>
    <dbReference type="NCBI Taxonomy" id="370345"/>
    <lineage>
        <taxon>Eukaryota</taxon>
        <taxon>Metazoa</taxon>
        <taxon>Spiralia</taxon>
        <taxon>Lophotrochozoa</taxon>
        <taxon>Mollusca</taxon>
        <taxon>Gastropoda</taxon>
        <taxon>Caenogastropoda</taxon>
        <taxon>Sorbeoconcha</taxon>
        <taxon>Cerithioidea</taxon>
        <taxon>Batillariidae</taxon>
        <taxon>Batillaria</taxon>
    </lineage>
</organism>
<name>A0ABD0KXP3_9CAEN</name>
<dbReference type="EMBL" id="JACVVK020000109">
    <property type="protein sequence ID" value="KAK7491887.1"/>
    <property type="molecule type" value="Genomic_DNA"/>
</dbReference>
<protein>
    <submittedName>
        <fullName evidence="1">Uncharacterized protein</fullName>
    </submittedName>
</protein>
<sequence length="85" mass="9712">MKACVQRPRCTDTTYHVTDLSQLLDMTLIRSGYRIGHGRLGRWREKNSVGMGLKRRQFLMGVVSCFLHLRCQNPPTSTKSCDQGI</sequence>
<comment type="caution">
    <text evidence="1">The sequence shown here is derived from an EMBL/GenBank/DDBJ whole genome shotgun (WGS) entry which is preliminary data.</text>
</comment>
<evidence type="ECO:0000313" key="2">
    <source>
        <dbReference type="Proteomes" id="UP001519460"/>
    </source>
</evidence>
<proteinExistence type="predicted"/>
<reference evidence="1 2" key="1">
    <citation type="journal article" date="2023" name="Sci. Data">
        <title>Genome assembly of the Korean intertidal mud-creeper Batillaria attramentaria.</title>
        <authorList>
            <person name="Patra A.K."/>
            <person name="Ho P.T."/>
            <person name="Jun S."/>
            <person name="Lee S.J."/>
            <person name="Kim Y."/>
            <person name="Won Y.J."/>
        </authorList>
    </citation>
    <scope>NUCLEOTIDE SEQUENCE [LARGE SCALE GENOMIC DNA]</scope>
    <source>
        <strain evidence="1">Wonlab-2016</strain>
    </source>
</reference>